<dbReference type="InterPro" id="IPR052980">
    <property type="entry name" value="Crinkler_effector"/>
</dbReference>
<organism evidence="1 2">
    <name type="scientific">Ceratodon purpureus</name>
    <name type="common">Fire moss</name>
    <name type="synonym">Dicranum purpureum</name>
    <dbReference type="NCBI Taxonomy" id="3225"/>
    <lineage>
        <taxon>Eukaryota</taxon>
        <taxon>Viridiplantae</taxon>
        <taxon>Streptophyta</taxon>
        <taxon>Embryophyta</taxon>
        <taxon>Bryophyta</taxon>
        <taxon>Bryophytina</taxon>
        <taxon>Bryopsida</taxon>
        <taxon>Dicranidae</taxon>
        <taxon>Pseudoditrichales</taxon>
        <taxon>Ditrichaceae</taxon>
        <taxon>Ceratodon</taxon>
    </lineage>
</organism>
<evidence type="ECO:0000313" key="1">
    <source>
        <dbReference type="EMBL" id="KAG0577285.1"/>
    </source>
</evidence>
<accession>A0A8T0I2V6</accession>
<dbReference type="PANTHER" id="PTHR33129">
    <property type="entry name" value="PROTEIN KINASE DOMAIN-CONTAINING PROTEIN-RELATED"/>
    <property type="match status" value="1"/>
</dbReference>
<reference evidence="1" key="1">
    <citation type="submission" date="2020-06" db="EMBL/GenBank/DDBJ databases">
        <title>WGS assembly of Ceratodon purpureus strain R40.</title>
        <authorList>
            <person name="Carey S.B."/>
            <person name="Jenkins J."/>
            <person name="Shu S."/>
            <person name="Lovell J.T."/>
            <person name="Sreedasyam A."/>
            <person name="Maumus F."/>
            <person name="Tiley G.P."/>
            <person name="Fernandez-Pozo N."/>
            <person name="Barry K."/>
            <person name="Chen C."/>
            <person name="Wang M."/>
            <person name="Lipzen A."/>
            <person name="Daum C."/>
            <person name="Saski C.A."/>
            <person name="Payton A.C."/>
            <person name="Mcbreen J.C."/>
            <person name="Conrad R.E."/>
            <person name="Kollar L.M."/>
            <person name="Olsson S."/>
            <person name="Huttunen S."/>
            <person name="Landis J.B."/>
            <person name="Wickett N.J."/>
            <person name="Johnson M.G."/>
            <person name="Rensing S.A."/>
            <person name="Grimwood J."/>
            <person name="Schmutz J."/>
            <person name="Mcdaniel S.F."/>
        </authorList>
    </citation>
    <scope>NUCLEOTIDE SEQUENCE</scope>
    <source>
        <strain evidence="1">R40</strain>
    </source>
</reference>
<keyword evidence="2" id="KW-1185">Reference proteome</keyword>
<dbReference type="EMBL" id="CM026425">
    <property type="protein sequence ID" value="KAG0577285.1"/>
    <property type="molecule type" value="Genomic_DNA"/>
</dbReference>
<dbReference type="PANTHER" id="PTHR33129:SF1">
    <property type="entry name" value="ATP-BINDING PROTEIN"/>
    <property type="match status" value="1"/>
</dbReference>
<protein>
    <submittedName>
        <fullName evidence="1">Uncharacterized protein</fullName>
    </submittedName>
</protein>
<sequence length="555" mass="63304">MVWGEKLKSLFPDSNLRGRIRMKLLLQPDGIREAIFDEDDDAVKSSLLTLLEPADSGDSAKLPAAGQAFPLFVQSARRNYLEWERSRKEFLEVKEDPFANYSGPFLIWVRKCYVDLKNMLVEEEAKELGQRFILLGTAGIGKSFFTIFWVCYLATKKKRIVWKLDNGSCYLLDFSQDAVTEQGPVDTLNHPVLVQVVNDVDSWLIIDGGLKTGLQYKCNILLACSAKKENHHEFGKGGRVKFWYLPVWSEDEIKGFCDAFVEHKSEFSAMDVPGKDTALANFKELGGVPRYVLHAGKMVQGRAVLRHALDSVSAVNCLQVYAGLFNPELGDMLIHMFVDEKEYTGFKYDFASSDVRHSIEQHLRRVGKVYVVNFLEQSIRSSTLGTMWGHMYELVAPAILSRGGNFKRKRVSETGAEVHDTFQQKELKFVTFSTLQELTKLKDDYPSGAYCQPSSLNCESADAVIVPDTLVQYFKYRKGNHGYKIHGLKELDNALNLKNYSLWSCVPPESYEETKYQNWVTTKGTKYKCMTSEEQGLVEKLHQYVVEVDYRKYIE</sequence>
<name>A0A8T0I2V6_CERPU</name>
<dbReference type="AlphaFoldDB" id="A0A8T0I2V6"/>
<evidence type="ECO:0000313" key="2">
    <source>
        <dbReference type="Proteomes" id="UP000822688"/>
    </source>
</evidence>
<proteinExistence type="predicted"/>
<dbReference type="Proteomes" id="UP000822688">
    <property type="component" value="Chromosome 5"/>
</dbReference>
<gene>
    <name evidence="1" type="ORF">KC19_5G145100</name>
</gene>
<comment type="caution">
    <text evidence="1">The sequence shown here is derived from an EMBL/GenBank/DDBJ whole genome shotgun (WGS) entry which is preliminary data.</text>
</comment>